<name>A0A379K4J5_ECTOL</name>
<accession>A0A379K4J5</accession>
<protein>
    <submittedName>
        <fullName evidence="2">Uncharacterized protein</fullName>
    </submittedName>
</protein>
<keyword evidence="1" id="KW-0472">Membrane</keyword>
<feature type="transmembrane region" description="Helical" evidence="1">
    <location>
        <begin position="204"/>
        <end position="223"/>
    </location>
</feature>
<keyword evidence="1" id="KW-1133">Transmembrane helix</keyword>
<dbReference type="AlphaFoldDB" id="A0A379K4J5"/>
<reference evidence="2 3" key="1">
    <citation type="submission" date="2018-06" db="EMBL/GenBank/DDBJ databases">
        <authorList>
            <consortium name="Pathogen Informatics"/>
            <person name="Doyle S."/>
        </authorList>
    </citation>
    <scope>NUCLEOTIDE SEQUENCE [LARGE SCALE GENOMIC DNA]</scope>
    <source>
        <strain evidence="2 3">NCTC10860</strain>
    </source>
</reference>
<feature type="transmembrane region" description="Helical" evidence="1">
    <location>
        <begin position="172"/>
        <end position="192"/>
    </location>
</feature>
<evidence type="ECO:0000256" key="1">
    <source>
        <dbReference type="SAM" id="Phobius"/>
    </source>
</evidence>
<gene>
    <name evidence="2" type="ORF">NCTC10860_01564</name>
</gene>
<keyword evidence="1" id="KW-0812">Transmembrane</keyword>
<evidence type="ECO:0000313" key="2">
    <source>
        <dbReference type="EMBL" id="SUD59289.1"/>
    </source>
</evidence>
<dbReference type="RefSeq" id="WP_115289966.1">
    <property type="nucleotide sequence ID" value="NZ_UGUW01000004.1"/>
</dbReference>
<sequence>MLEVMRCLDEELRQSPAPDVKAYKVIRVLLDASIIALEKGNEDPQTFDRATLLEICDPKAKTTGRDPARWLSSSMLETFMDARMNSIRRRAEQMGLKHLPVIASSETRGGAGNQRIYWLATRPAEASDVGSPAGQVHQQIVYTRTENGEVQPALFLRLIFRKGVLENRSWRGVMLLVTVLLGMGFLSLWILASIWSLSAIDQALTLRQLAISVFVVFLARFIWRDVHQPWLELVDNRVVKAPASLLSLKEDSAELEMYRDDAKRPWTRFVRFSSDCPFCGGRILLAEGKPDHQMPLVGRCGESPHAHVFSFDRARLSGVYIGPRLQL</sequence>
<dbReference type="Proteomes" id="UP000254084">
    <property type="component" value="Unassembled WGS sequence"/>
</dbReference>
<evidence type="ECO:0000313" key="3">
    <source>
        <dbReference type="Proteomes" id="UP000254084"/>
    </source>
</evidence>
<proteinExistence type="predicted"/>
<organism evidence="2 3">
    <name type="scientific">Ectopseudomonas oleovorans</name>
    <name type="common">Pseudomonas oleovorans</name>
    <dbReference type="NCBI Taxonomy" id="301"/>
    <lineage>
        <taxon>Bacteria</taxon>
        <taxon>Pseudomonadati</taxon>
        <taxon>Pseudomonadota</taxon>
        <taxon>Gammaproteobacteria</taxon>
        <taxon>Pseudomonadales</taxon>
        <taxon>Pseudomonadaceae</taxon>
        <taxon>Ectopseudomonas</taxon>
    </lineage>
</organism>
<dbReference type="EMBL" id="UGUW01000004">
    <property type="protein sequence ID" value="SUD59289.1"/>
    <property type="molecule type" value="Genomic_DNA"/>
</dbReference>